<feature type="transmembrane region" description="Helical" evidence="5">
    <location>
        <begin position="189"/>
        <end position="209"/>
    </location>
</feature>
<keyword evidence="4 5" id="KW-0472">Membrane</keyword>
<accession>A0A1D2JJP8</accession>
<sequence length="374" mass="42200">MGQPSANMQGTMTSVYNLGCFAGAMSTVWTGDLFGRPRQILIGSTIIAIGGSIQAAFQAFGRPRQRICCLTIGRERHEDESLRRSDWFGKDKEVLEVIAVQEGNNSTPKSPSVKTQFNVIKDILDRENMNSYTWIQLLSGRGPAGVLRRMVLGAWMQAMNQISGINVTSYYMSYIFINALNISELLSRILAAAGSIDYLVFSCLAYFVIERYGRRKAMMSSALACSTCWVVITIAMSISDRAMGDEYKFAFFAKINALGMRTKGASFAMATNWIMNYMVVQVTPPGIVNLGWRFWIIWAVICFSFISITYVFYLETANRTLEDIDRFFSEKPGIMVARNKTATQLHRPEEYIFMDEEIAKREQCVLPVESEEHI</sequence>
<feature type="transmembrane region" description="Helical" evidence="5">
    <location>
        <begin position="292"/>
        <end position="313"/>
    </location>
</feature>
<keyword evidence="3 5" id="KW-1133">Transmembrane helix</keyword>
<dbReference type="Pfam" id="PF00083">
    <property type="entry name" value="Sugar_tr"/>
    <property type="match status" value="3"/>
</dbReference>
<protein>
    <recommendedName>
        <fullName evidence="8">Major facilitator superfamily (MFS) profile domain-containing protein</fullName>
    </recommendedName>
</protein>
<gene>
    <name evidence="6" type="ORF">ACO22_02125</name>
</gene>
<evidence type="ECO:0000313" key="7">
    <source>
        <dbReference type="Proteomes" id="UP000242814"/>
    </source>
</evidence>
<dbReference type="InterPro" id="IPR005828">
    <property type="entry name" value="MFS_sugar_transport-like"/>
</dbReference>
<evidence type="ECO:0000256" key="2">
    <source>
        <dbReference type="ARBA" id="ARBA00022692"/>
    </source>
</evidence>
<evidence type="ECO:0000256" key="3">
    <source>
        <dbReference type="ARBA" id="ARBA00022989"/>
    </source>
</evidence>
<evidence type="ECO:0000313" key="6">
    <source>
        <dbReference type="EMBL" id="ODH38891.1"/>
    </source>
</evidence>
<dbReference type="Gene3D" id="1.20.1250.20">
    <property type="entry name" value="MFS general substrate transporter like domains"/>
    <property type="match status" value="2"/>
</dbReference>
<dbReference type="VEuPathDB" id="FungiDB:PADG_00502"/>
<proteinExistence type="predicted"/>
<dbReference type="GO" id="GO:0005351">
    <property type="term" value="F:carbohydrate:proton symporter activity"/>
    <property type="evidence" value="ECO:0007669"/>
    <property type="project" value="TreeGrafter"/>
</dbReference>
<dbReference type="InterPro" id="IPR050360">
    <property type="entry name" value="MFS_Sugar_Transporters"/>
</dbReference>
<dbReference type="Proteomes" id="UP000242814">
    <property type="component" value="Unassembled WGS sequence"/>
</dbReference>
<name>A0A1D2JJP8_PARBR</name>
<feature type="transmembrane region" description="Helical" evidence="5">
    <location>
        <begin position="221"/>
        <end position="239"/>
    </location>
</feature>
<evidence type="ECO:0000256" key="4">
    <source>
        <dbReference type="ARBA" id="ARBA00023136"/>
    </source>
</evidence>
<reference evidence="6 7" key="1">
    <citation type="submission" date="2016-06" db="EMBL/GenBank/DDBJ databases">
        <authorList>
            <person name="Kjaerup R.B."/>
            <person name="Dalgaard T.S."/>
            <person name="Juul-Madsen H.R."/>
        </authorList>
    </citation>
    <scope>NUCLEOTIDE SEQUENCE [LARGE SCALE GENOMIC DNA]</scope>
    <source>
        <strain evidence="6 7">Pb300</strain>
    </source>
</reference>
<evidence type="ECO:0008006" key="8">
    <source>
        <dbReference type="Google" id="ProtNLM"/>
    </source>
</evidence>
<dbReference type="EMBL" id="LZYO01000061">
    <property type="protein sequence ID" value="ODH38891.1"/>
    <property type="molecule type" value="Genomic_DNA"/>
</dbReference>
<dbReference type="GO" id="GO:0016020">
    <property type="term" value="C:membrane"/>
    <property type="evidence" value="ECO:0007669"/>
    <property type="project" value="UniProtKB-SubCell"/>
</dbReference>
<comment type="caution">
    <text evidence="6">The sequence shown here is derived from an EMBL/GenBank/DDBJ whole genome shotgun (WGS) entry which is preliminary data.</text>
</comment>
<evidence type="ECO:0000256" key="1">
    <source>
        <dbReference type="ARBA" id="ARBA00004141"/>
    </source>
</evidence>
<comment type="subcellular location">
    <subcellularLocation>
        <location evidence="1">Membrane</location>
        <topology evidence="1">Multi-pass membrane protein</topology>
    </subcellularLocation>
</comment>
<dbReference type="AlphaFoldDB" id="A0A1D2JJP8"/>
<dbReference type="VEuPathDB" id="FungiDB:PABG_02102"/>
<dbReference type="PANTHER" id="PTHR48022">
    <property type="entry name" value="PLASTIDIC GLUCOSE TRANSPORTER 4"/>
    <property type="match status" value="1"/>
</dbReference>
<evidence type="ECO:0000256" key="5">
    <source>
        <dbReference type="SAM" id="Phobius"/>
    </source>
</evidence>
<feature type="transmembrane region" description="Helical" evidence="5">
    <location>
        <begin position="39"/>
        <end position="57"/>
    </location>
</feature>
<keyword evidence="2 5" id="KW-0812">Transmembrane</keyword>
<feature type="transmembrane region" description="Helical" evidence="5">
    <location>
        <begin position="158"/>
        <end position="177"/>
    </location>
</feature>
<dbReference type="PANTHER" id="PTHR48022:SF26">
    <property type="entry name" value="MAJOR FACILITATOR SUPERFAMILY (MFS) PROFILE DOMAIN-CONTAINING PROTEIN-RELATED"/>
    <property type="match status" value="1"/>
</dbReference>
<dbReference type="InterPro" id="IPR036259">
    <property type="entry name" value="MFS_trans_sf"/>
</dbReference>
<dbReference type="SUPFAM" id="SSF103473">
    <property type="entry name" value="MFS general substrate transporter"/>
    <property type="match status" value="2"/>
</dbReference>
<organism evidence="6 7">
    <name type="scientific">Paracoccidioides brasiliensis</name>
    <dbReference type="NCBI Taxonomy" id="121759"/>
    <lineage>
        <taxon>Eukaryota</taxon>
        <taxon>Fungi</taxon>
        <taxon>Dikarya</taxon>
        <taxon>Ascomycota</taxon>
        <taxon>Pezizomycotina</taxon>
        <taxon>Eurotiomycetes</taxon>
        <taxon>Eurotiomycetidae</taxon>
        <taxon>Onygenales</taxon>
        <taxon>Ajellomycetaceae</taxon>
        <taxon>Paracoccidioides</taxon>
    </lineage>
</organism>